<keyword evidence="1" id="KW-0479">Metal-binding</keyword>
<name>A0A836IQH9_9TRYP</name>
<reference evidence="4 5" key="1">
    <citation type="submission" date="2021-02" db="EMBL/GenBank/DDBJ databases">
        <title>Porcisia hertigi Genome sequencing and assembly.</title>
        <authorList>
            <person name="Almutairi H."/>
            <person name="Gatherer D."/>
        </authorList>
    </citation>
    <scope>NUCLEOTIDE SEQUENCE [LARGE SCALE GENOMIC DNA]</scope>
    <source>
        <strain evidence="4 5">C119</strain>
    </source>
</reference>
<dbReference type="PANTHER" id="PTHR37035">
    <property type="entry name" value="C3H1-TYPE DOMAIN-CONTAINING PROTEIN-RELATED"/>
    <property type="match status" value="1"/>
</dbReference>
<dbReference type="EMBL" id="JAFJZO010000028">
    <property type="protein sequence ID" value="KAG5500635.1"/>
    <property type="molecule type" value="Genomic_DNA"/>
</dbReference>
<dbReference type="InterPro" id="IPR000571">
    <property type="entry name" value="Znf_CCCH"/>
</dbReference>
<dbReference type="PANTHER" id="PTHR37035:SF2">
    <property type="entry name" value="C3H1-TYPE DOMAIN-CONTAINING PROTEIN"/>
    <property type="match status" value="1"/>
</dbReference>
<proteinExistence type="predicted"/>
<dbReference type="PROSITE" id="PS50103">
    <property type="entry name" value="ZF_C3H1"/>
    <property type="match status" value="2"/>
</dbReference>
<dbReference type="GO" id="GO:0008270">
    <property type="term" value="F:zinc ion binding"/>
    <property type="evidence" value="ECO:0007669"/>
    <property type="project" value="UniProtKB-KW"/>
</dbReference>
<dbReference type="AlphaFoldDB" id="A0A836IQH9"/>
<evidence type="ECO:0000313" key="5">
    <source>
        <dbReference type="Proteomes" id="UP000674318"/>
    </source>
</evidence>
<feature type="domain" description="C3H1-type" evidence="3">
    <location>
        <begin position="169"/>
        <end position="199"/>
    </location>
</feature>
<keyword evidence="1" id="KW-0862">Zinc</keyword>
<evidence type="ECO:0000256" key="1">
    <source>
        <dbReference type="PROSITE-ProRule" id="PRU00723"/>
    </source>
</evidence>
<feature type="region of interest" description="Disordered" evidence="2">
    <location>
        <begin position="1"/>
        <end position="20"/>
    </location>
</feature>
<accession>A0A836IQH9</accession>
<gene>
    <name evidence="4" type="ORF">JKF63_03731</name>
</gene>
<feature type="domain" description="C3H1-type" evidence="3">
    <location>
        <begin position="66"/>
        <end position="88"/>
    </location>
</feature>
<sequence length="335" mass="36096">MEGRMHRHGNRRKSAVEGRSVQNVLSTDGIPPGKFAVIDPLSKRLLIPTGLMLDTRAMHRQGVPSLCRVFLEGRCRQGANCFQAHANIDAVCELRAKALADPTCCAFHGTPSDASGIDPALRLVVRNDDAVVVGRVPLRQTMVTNGLRTLIAAQAHDVGMSSQTEVVVPTSALCRSHSGADGSPCCRFESECNFVHLCRHAMTLIAQRREAERVECLPAPVLVVGKSPEANHEEFMTVLDRAVNLPSSSPLQIRSQPASSMTVPMSVSTNLGVTPTIRFDPFVLAATAPSSMPDNSALLMGRSPIMSRSFSSTPSGLVWRHNPYNSSHASSVLET</sequence>
<feature type="compositionally biased region" description="Basic residues" evidence="2">
    <location>
        <begin position="1"/>
        <end position="13"/>
    </location>
</feature>
<dbReference type="InterPro" id="IPR053125">
    <property type="entry name" value="RNA-bd_mRNA_stabilization_reg"/>
</dbReference>
<dbReference type="KEGG" id="phet:94289807"/>
<comment type="caution">
    <text evidence="4">The sequence shown here is derived from an EMBL/GenBank/DDBJ whole genome shotgun (WGS) entry which is preliminary data.</text>
</comment>
<keyword evidence="5" id="KW-1185">Reference proteome</keyword>
<dbReference type="Proteomes" id="UP000674318">
    <property type="component" value="Chromosome 28"/>
</dbReference>
<evidence type="ECO:0000256" key="2">
    <source>
        <dbReference type="SAM" id="MobiDB-lite"/>
    </source>
</evidence>
<feature type="zinc finger region" description="C3H1-type" evidence="1">
    <location>
        <begin position="169"/>
        <end position="199"/>
    </location>
</feature>
<feature type="zinc finger region" description="C3H1-type" evidence="1">
    <location>
        <begin position="66"/>
        <end position="88"/>
    </location>
</feature>
<evidence type="ECO:0000259" key="3">
    <source>
        <dbReference type="PROSITE" id="PS50103"/>
    </source>
</evidence>
<dbReference type="OrthoDB" id="270163at2759"/>
<keyword evidence="1" id="KW-0863">Zinc-finger</keyword>
<organism evidence="4 5">
    <name type="scientific">Porcisia hertigi</name>
    <dbReference type="NCBI Taxonomy" id="2761500"/>
    <lineage>
        <taxon>Eukaryota</taxon>
        <taxon>Discoba</taxon>
        <taxon>Euglenozoa</taxon>
        <taxon>Kinetoplastea</taxon>
        <taxon>Metakinetoplastina</taxon>
        <taxon>Trypanosomatida</taxon>
        <taxon>Trypanosomatidae</taxon>
        <taxon>Leishmaniinae</taxon>
        <taxon>Porcisia</taxon>
    </lineage>
</organism>
<dbReference type="RefSeq" id="XP_067755969.1">
    <property type="nucleotide sequence ID" value="XM_067899730.1"/>
</dbReference>
<dbReference type="GeneID" id="94289807"/>
<evidence type="ECO:0000313" key="4">
    <source>
        <dbReference type="EMBL" id="KAG5500635.1"/>
    </source>
</evidence>
<protein>
    <recommendedName>
        <fullName evidence="3">C3H1-type domain-containing protein</fullName>
    </recommendedName>
</protein>